<keyword evidence="2" id="KW-1185">Reference proteome</keyword>
<dbReference type="Proteomes" id="UP000467841">
    <property type="component" value="Unassembled WGS sequence"/>
</dbReference>
<protein>
    <submittedName>
        <fullName evidence="1">Uncharacterized protein</fullName>
    </submittedName>
</protein>
<evidence type="ECO:0000313" key="2">
    <source>
        <dbReference type="Proteomes" id="UP000467841"/>
    </source>
</evidence>
<dbReference type="AlphaFoldDB" id="A0A6D2IVV3"/>
<proteinExistence type="predicted"/>
<comment type="caution">
    <text evidence="1">The sequence shown here is derived from an EMBL/GenBank/DDBJ whole genome shotgun (WGS) entry which is preliminary data.</text>
</comment>
<dbReference type="EMBL" id="CACVBM020001097">
    <property type="protein sequence ID" value="CAA7030719.1"/>
    <property type="molecule type" value="Genomic_DNA"/>
</dbReference>
<gene>
    <name evidence="1" type="ORF">MERR_LOCUS17954</name>
</gene>
<reference evidence="1" key="1">
    <citation type="submission" date="2020-01" db="EMBL/GenBank/DDBJ databases">
        <authorList>
            <person name="Mishra B."/>
        </authorList>
    </citation>
    <scope>NUCLEOTIDE SEQUENCE [LARGE SCALE GENOMIC DNA]</scope>
</reference>
<accession>A0A6D2IVV3</accession>
<name>A0A6D2IVV3_9BRAS</name>
<organism evidence="1 2">
    <name type="scientific">Microthlaspi erraticum</name>
    <dbReference type="NCBI Taxonomy" id="1685480"/>
    <lineage>
        <taxon>Eukaryota</taxon>
        <taxon>Viridiplantae</taxon>
        <taxon>Streptophyta</taxon>
        <taxon>Embryophyta</taxon>
        <taxon>Tracheophyta</taxon>
        <taxon>Spermatophyta</taxon>
        <taxon>Magnoliopsida</taxon>
        <taxon>eudicotyledons</taxon>
        <taxon>Gunneridae</taxon>
        <taxon>Pentapetalae</taxon>
        <taxon>rosids</taxon>
        <taxon>malvids</taxon>
        <taxon>Brassicales</taxon>
        <taxon>Brassicaceae</taxon>
        <taxon>Coluteocarpeae</taxon>
        <taxon>Microthlaspi</taxon>
    </lineage>
</organism>
<evidence type="ECO:0000313" key="1">
    <source>
        <dbReference type="EMBL" id="CAA7030719.1"/>
    </source>
</evidence>
<sequence length="82" mass="9290">MFTFSNAIKFNYSRQIMVIHAMTWTIISAYVSDSLAREVDSTECQGSETWSHNADLSFAYALSDHIIRAVACSRVQTTLSHR</sequence>